<protein>
    <submittedName>
        <fullName evidence="1">Uncharacterized protein</fullName>
    </submittedName>
</protein>
<evidence type="ECO:0000313" key="1">
    <source>
        <dbReference type="EMBL" id="EMI16310.1"/>
    </source>
</evidence>
<keyword evidence="2" id="KW-1185">Reference proteome</keyword>
<organism evidence="1 2">
    <name type="scientific">Rhodopirellula maiorica SM1</name>
    <dbReference type="NCBI Taxonomy" id="1265738"/>
    <lineage>
        <taxon>Bacteria</taxon>
        <taxon>Pseudomonadati</taxon>
        <taxon>Planctomycetota</taxon>
        <taxon>Planctomycetia</taxon>
        <taxon>Pirellulales</taxon>
        <taxon>Pirellulaceae</taxon>
        <taxon>Novipirellula</taxon>
    </lineage>
</organism>
<gene>
    <name evidence="1" type="ORF">RMSM_06769</name>
</gene>
<proteinExistence type="predicted"/>
<accession>M5RAC9</accession>
<dbReference type="Proteomes" id="UP000011991">
    <property type="component" value="Unassembled WGS sequence"/>
</dbReference>
<reference evidence="1 2" key="1">
    <citation type="journal article" date="2013" name="Mar. Genomics">
        <title>Expression of sulfatases in Rhodopirellula baltica and the diversity of sulfatases in the genus Rhodopirellula.</title>
        <authorList>
            <person name="Wegner C.E."/>
            <person name="Richter-Heitmann T."/>
            <person name="Klindworth A."/>
            <person name="Klockow C."/>
            <person name="Richter M."/>
            <person name="Achstetter T."/>
            <person name="Glockner F.O."/>
            <person name="Harder J."/>
        </authorList>
    </citation>
    <scope>NUCLEOTIDE SEQUENCE [LARGE SCALE GENOMIC DNA]</scope>
    <source>
        <strain evidence="1 2">SM1</strain>
    </source>
</reference>
<dbReference type="AlphaFoldDB" id="M5RAC9"/>
<sequence length="48" mass="5180">MTNERDHWGHDRPRNCGEPFEGDGAAVAAVWAAVESFAAARTSLPLPD</sequence>
<evidence type="ECO:0000313" key="2">
    <source>
        <dbReference type="Proteomes" id="UP000011991"/>
    </source>
</evidence>
<name>M5RAC9_9BACT</name>
<dbReference type="EMBL" id="ANOG01000970">
    <property type="protein sequence ID" value="EMI16310.1"/>
    <property type="molecule type" value="Genomic_DNA"/>
</dbReference>
<comment type="caution">
    <text evidence="1">The sequence shown here is derived from an EMBL/GenBank/DDBJ whole genome shotgun (WGS) entry which is preliminary data.</text>
</comment>